<sequence>MQDRQDSIPEETSASIWAIPMFIVVLVLFMISFGFNISIAVRFCPQRHAASQSGMGPDTVTNEVHEITPLADLMGVEDDTEGKEDCNGVQEQGTDSNEVMTENDDTEVKNPY</sequence>
<comment type="caution">
    <text evidence="3">The sequence shown here is derived from an EMBL/GenBank/DDBJ whole genome shotgun (WGS) entry which is preliminary data.</text>
</comment>
<keyword evidence="2" id="KW-0812">Transmembrane</keyword>
<evidence type="ECO:0000256" key="2">
    <source>
        <dbReference type="SAM" id="Phobius"/>
    </source>
</evidence>
<evidence type="ECO:0000313" key="3">
    <source>
        <dbReference type="EMBL" id="KAK3603151.1"/>
    </source>
</evidence>
<dbReference type="Proteomes" id="UP001195483">
    <property type="component" value="Unassembled WGS sequence"/>
</dbReference>
<evidence type="ECO:0000256" key="1">
    <source>
        <dbReference type="SAM" id="MobiDB-lite"/>
    </source>
</evidence>
<reference evidence="3" key="3">
    <citation type="submission" date="2023-05" db="EMBL/GenBank/DDBJ databases">
        <authorList>
            <person name="Smith C.H."/>
        </authorList>
    </citation>
    <scope>NUCLEOTIDE SEQUENCE</scope>
    <source>
        <strain evidence="3">CHS0354</strain>
        <tissue evidence="3">Mantle</tissue>
    </source>
</reference>
<reference evidence="3" key="1">
    <citation type="journal article" date="2021" name="Genome Biol. Evol.">
        <title>A High-Quality Reference Genome for a Parasitic Bivalve with Doubly Uniparental Inheritance (Bivalvia: Unionida).</title>
        <authorList>
            <person name="Smith C.H."/>
        </authorList>
    </citation>
    <scope>NUCLEOTIDE SEQUENCE</scope>
    <source>
        <strain evidence="3">CHS0354</strain>
    </source>
</reference>
<name>A0AAE0W6C7_9BIVA</name>
<dbReference type="AlphaFoldDB" id="A0AAE0W6C7"/>
<organism evidence="3 4">
    <name type="scientific">Potamilus streckersoni</name>
    <dbReference type="NCBI Taxonomy" id="2493646"/>
    <lineage>
        <taxon>Eukaryota</taxon>
        <taxon>Metazoa</taxon>
        <taxon>Spiralia</taxon>
        <taxon>Lophotrochozoa</taxon>
        <taxon>Mollusca</taxon>
        <taxon>Bivalvia</taxon>
        <taxon>Autobranchia</taxon>
        <taxon>Heteroconchia</taxon>
        <taxon>Palaeoheterodonta</taxon>
        <taxon>Unionida</taxon>
        <taxon>Unionoidea</taxon>
        <taxon>Unionidae</taxon>
        <taxon>Ambleminae</taxon>
        <taxon>Lampsilini</taxon>
        <taxon>Potamilus</taxon>
    </lineage>
</organism>
<accession>A0AAE0W6C7</accession>
<keyword evidence="2" id="KW-0472">Membrane</keyword>
<feature type="transmembrane region" description="Helical" evidence="2">
    <location>
        <begin position="16"/>
        <end position="37"/>
    </location>
</feature>
<dbReference type="EMBL" id="JAEAOA010002359">
    <property type="protein sequence ID" value="KAK3603151.1"/>
    <property type="molecule type" value="Genomic_DNA"/>
</dbReference>
<protein>
    <submittedName>
        <fullName evidence="3">Uncharacterized protein</fullName>
    </submittedName>
</protein>
<proteinExistence type="predicted"/>
<keyword evidence="2" id="KW-1133">Transmembrane helix</keyword>
<feature type="region of interest" description="Disordered" evidence="1">
    <location>
        <begin position="78"/>
        <end position="112"/>
    </location>
</feature>
<reference evidence="3" key="2">
    <citation type="journal article" date="2021" name="Genome Biol. Evol.">
        <title>Developing a high-quality reference genome for a parasitic bivalve with doubly uniparental inheritance (Bivalvia: Unionida).</title>
        <authorList>
            <person name="Smith C.H."/>
        </authorList>
    </citation>
    <scope>NUCLEOTIDE SEQUENCE</scope>
    <source>
        <strain evidence="3">CHS0354</strain>
        <tissue evidence="3">Mantle</tissue>
    </source>
</reference>
<feature type="compositionally biased region" description="Polar residues" evidence="1">
    <location>
        <begin position="89"/>
        <end position="100"/>
    </location>
</feature>
<gene>
    <name evidence="3" type="ORF">CHS0354_042982</name>
</gene>
<evidence type="ECO:0000313" key="4">
    <source>
        <dbReference type="Proteomes" id="UP001195483"/>
    </source>
</evidence>
<keyword evidence="4" id="KW-1185">Reference proteome</keyword>